<dbReference type="Gene3D" id="3.40.50.1010">
    <property type="entry name" value="5'-nuclease"/>
    <property type="match status" value="1"/>
</dbReference>
<sequence>MLPSGRPQAASYVLIDAENVDWAVSNVVGRKPEPQDRVQFDRLVSFCESHFPTPVRCVVVLNARGEQLPDAMIGFVRALKSAGCEVALLHGRSDQKVVDLGILKLLETIRTQRPGAAVALASHDGADFAAALKPLLEEKRQVAILGLREHVSSRFRELTPLGLEIIDLELNAKVFQRPLPRLLPVRVDEFDPTLFL</sequence>
<dbReference type="Pfam" id="PF01936">
    <property type="entry name" value="NYN"/>
    <property type="match status" value="1"/>
</dbReference>
<organism evidence="2 3">
    <name type="scientific">Stigmatella aurantiaca</name>
    <dbReference type="NCBI Taxonomy" id="41"/>
    <lineage>
        <taxon>Bacteria</taxon>
        <taxon>Pseudomonadati</taxon>
        <taxon>Myxococcota</taxon>
        <taxon>Myxococcia</taxon>
        <taxon>Myxococcales</taxon>
        <taxon>Cystobacterineae</taxon>
        <taxon>Archangiaceae</taxon>
        <taxon>Stigmatella</taxon>
    </lineage>
</organism>
<keyword evidence="3" id="KW-1185">Reference proteome</keyword>
<evidence type="ECO:0000259" key="1">
    <source>
        <dbReference type="Pfam" id="PF01936"/>
    </source>
</evidence>
<dbReference type="RefSeq" id="WP_075006302.1">
    <property type="nucleotide sequence ID" value="NZ_FOAP01000004.1"/>
</dbReference>
<dbReference type="OrthoDB" id="4772393at2"/>
<feature type="domain" description="NYN" evidence="1">
    <location>
        <begin position="12"/>
        <end position="156"/>
    </location>
</feature>
<dbReference type="Proteomes" id="UP000182719">
    <property type="component" value="Unassembled WGS sequence"/>
</dbReference>
<dbReference type="EMBL" id="FOAP01000004">
    <property type="protein sequence ID" value="SEL20361.1"/>
    <property type="molecule type" value="Genomic_DNA"/>
</dbReference>
<name>A0A1H7NAM6_STIAU</name>
<accession>A0A1H7NAM6</accession>
<proteinExistence type="predicted"/>
<gene>
    <name evidence="2" type="ORF">SAMN05444354_104266</name>
</gene>
<dbReference type="InterPro" id="IPR021139">
    <property type="entry name" value="NYN"/>
</dbReference>
<dbReference type="GO" id="GO:0004540">
    <property type="term" value="F:RNA nuclease activity"/>
    <property type="evidence" value="ECO:0007669"/>
    <property type="project" value="InterPro"/>
</dbReference>
<evidence type="ECO:0000313" key="3">
    <source>
        <dbReference type="Proteomes" id="UP000182719"/>
    </source>
</evidence>
<protein>
    <recommendedName>
        <fullName evidence="1">NYN domain-containing protein</fullName>
    </recommendedName>
</protein>
<evidence type="ECO:0000313" key="2">
    <source>
        <dbReference type="EMBL" id="SEL20361.1"/>
    </source>
</evidence>
<dbReference type="AlphaFoldDB" id="A0A1H7NAM6"/>
<reference evidence="3" key="1">
    <citation type="submission" date="2016-10" db="EMBL/GenBank/DDBJ databases">
        <authorList>
            <person name="Varghese N."/>
            <person name="Submissions S."/>
        </authorList>
    </citation>
    <scope>NUCLEOTIDE SEQUENCE [LARGE SCALE GENOMIC DNA]</scope>
    <source>
        <strain evidence="3">DSM 17044</strain>
    </source>
</reference>